<dbReference type="Pfam" id="PF04882">
    <property type="entry name" value="Peroxin-3"/>
    <property type="match status" value="1"/>
</dbReference>
<dbReference type="PANTHER" id="PTHR28080">
    <property type="entry name" value="PEROXISOMAL BIOGENESIS FACTOR 3"/>
    <property type="match status" value="1"/>
</dbReference>
<evidence type="ECO:0000256" key="2">
    <source>
        <dbReference type="SAM" id="Phobius"/>
    </source>
</evidence>
<dbReference type="Proteomes" id="UP001610446">
    <property type="component" value="Unassembled WGS sequence"/>
</dbReference>
<evidence type="ECO:0000313" key="4">
    <source>
        <dbReference type="Proteomes" id="UP001610446"/>
    </source>
</evidence>
<protein>
    <submittedName>
        <fullName evidence="3">Peroxin-3</fullName>
    </submittedName>
</protein>
<keyword evidence="2" id="KW-0812">Transmembrane</keyword>
<feature type="region of interest" description="Disordered" evidence="1">
    <location>
        <begin position="472"/>
        <end position="534"/>
    </location>
</feature>
<keyword evidence="2" id="KW-1133">Transmembrane helix</keyword>
<dbReference type="InterPro" id="IPR006966">
    <property type="entry name" value="Peroxin-3"/>
</dbReference>
<evidence type="ECO:0000313" key="3">
    <source>
        <dbReference type="EMBL" id="KAL2852900.1"/>
    </source>
</evidence>
<feature type="transmembrane region" description="Helical" evidence="2">
    <location>
        <begin position="16"/>
        <end position="34"/>
    </location>
</feature>
<feature type="region of interest" description="Disordered" evidence="1">
    <location>
        <begin position="104"/>
        <end position="135"/>
    </location>
</feature>
<proteinExistence type="predicted"/>
<dbReference type="PANTHER" id="PTHR28080:SF1">
    <property type="entry name" value="PEROXISOMAL BIOGENESIS FACTOR 3"/>
    <property type="match status" value="1"/>
</dbReference>
<name>A0ABR4KKV8_9EURO</name>
<reference evidence="3 4" key="1">
    <citation type="submission" date="2024-07" db="EMBL/GenBank/DDBJ databases">
        <title>Section-level genome sequencing and comparative genomics of Aspergillus sections Usti and Cavernicolus.</title>
        <authorList>
            <consortium name="Lawrence Berkeley National Laboratory"/>
            <person name="Nybo J.L."/>
            <person name="Vesth T.C."/>
            <person name="Theobald S."/>
            <person name="Frisvad J.C."/>
            <person name="Larsen T.O."/>
            <person name="Kjaerboelling I."/>
            <person name="Rothschild-Mancinelli K."/>
            <person name="Lyhne E.K."/>
            <person name="Kogle M.E."/>
            <person name="Barry K."/>
            <person name="Clum A."/>
            <person name="Na H."/>
            <person name="Ledsgaard L."/>
            <person name="Lin J."/>
            <person name="Lipzen A."/>
            <person name="Kuo A."/>
            <person name="Riley R."/>
            <person name="Mondo S."/>
            <person name="Labutti K."/>
            <person name="Haridas S."/>
            <person name="Pangalinan J."/>
            <person name="Salamov A.A."/>
            <person name="Simmons B.A."/>
            <person name="Magnuson J.K."/>
            <person name="Chen J."/>
            <person name="Drula E."/>
            <person name="Henrissat B."/>
            <person name="Wiebenga A."/>
            <person name="Lubbers R.J."/>
            <person name="Gomes A.C."/>
            <person name="Makela M.R."/>
            <person name="Stajich J."/>
            <person name="Grigoriev I.V."/>
            <person name="Mortensen U.H."/>
            <person name="De Vries R.P."/>
            <person name="Baker S.E."/>
            <person name="Andersen M.R."/>
        </authorList>
    </citation>
    <scope>NUCLEOTIDE SEQUENCE [LARGE SCALE GENOMIC DNA]</scope>
    <source>
        <strain evidence="3 4">CBS 123904</strain>
    </source>
</reference>
<keyword evidence="2" id="KW-0472">Membrane</keyword>
<keyword evidence="4" id="KW-1185">Reference proteome</keyword>
<dbReference type="EMBL" id="JBFXLU010000022">
    <property type="protein sequence ID" value="KAL2852900.1"/>
    <property type="molecule type" value="Genomic_DNA"/>
</dbReference>
<evidence type="ECO:0000256" key="1">
    <source>
        <dbReference type="SAM" id="MobiDB-lite"/>
    </source>
</evidence>
<comment type="caution">
    <text evidence="3">The sequence shown here is derived from an EMBL/GenBank/DDBJ whole genome shotgun (WGS) entry which is preliminary data.</text>
</comment>
<sequence length="534" mass="58999">MISATRRWFRRNRKSLAIGTGVIGVGYLAGQYVISKISEARERMSSDRIARENLRRRFEQNQTDCTYTVLALLPTAAEDILEALPVEELTKELQKKRAERLARLNAGEGTGTGSDMSSIAPSLPEDDRKSLSSESFLRTSQLGESTLEGDAPSQPKRNKTQLWNEVKITSITRSFTLIYTLSLLTIFTRVQLNLLGRRNYLSSVISLATPPADPSTIRLEDHDDDLTQTLGNDFETNRRYLAFSWWLLHRGWKKLMEEVQTAVMEVFGSLNPRNDISFEKLSELTLQVRKKIEGDTEEDRKYRKWLAYLLPPREEEDNLLEESGVLGVTEPSTPQTAATLRHLLDETADLIDSPTFTRVQMLLNNECFETLIQQCKVDAFKSAGPVTAPQSFTSVATVVPFTEDSELKTKLANVLAVLARQAYVIGNGTSPPNLYVTAMDQGVRELEAFAAVVYSSNFDFELLGAGSISEPSGVAPQVPDSASSSPVIVGQGGEEPDYGQLADSTPVVASADDSAFDQAWGRAVEEQPSTSPAA</sequence>
<organism evidence="3 4">
    <name type="scientific">Aspergillus pseudoustus</name>
    <dbReference type="NCBI Taxonomy" id="1810923"/>
    <lineage>
        <taxon>Eukaryota</taxon>
        <taxon>Fungi</taxon>
        <taxon>Dikarya</taxon>
        <taxon>Ascomycota</taxon>
        <taxon>Pezizomycotina</taxon>
        <taxon>Eurotiomycetes</taxon>
        <taxon>Eurotiomycetidae</taxon>
        <taxon>Eurotiales</taxon>
        <taxon>Aspergillaceae</taxon>
        <taxon>Aspergillus</taxon>
        <taxon>Aspergillus subgen. Nidulantes</taxon>
    </lineage>
</organism>
<gene>
    <name evidence="3" type="ORF">BJY01DRAFT_207441</name>
</gene>
<accession>A0ABR4KKV8</accession>